<dbReference type="InterPro" id="IPR011016">
    <property type="entry name" value="Znf_RING-CH"/>
</dbReference>
<gene>
    <name evidence="7" type="ORF">LTRI10_LOCUS33504</name>
</gene>
<protein>
    <recommendedName>
        <fullName evidence="6">RING-type domain-containing protein</fullName>
    </recommendedName>
</protein>
<evidence type="ECO:0000256" key="2">
    <source>
        <dbReference type="ARBA" id="ARBA00022771"/>
    </source>
</evidence>
<evidence type="ECO:0000256" key="5">
    <source>
        <dbReference type="SAM" id="Phobius"/>
    </source>
</evidence>
<evidence type="ECO:0000256" key="3">
    <source>
        <dbReference type="ARBA" id="ARBA00022833"/>
    </source>
</evidence>
<proteinExistence type="predicted"/>
<dbReference type="SMART" id="SM00744">
    <property type="entry name" value="RINGv"/>
    <property type="match status" value="1"/>
</dbReference>
<sequence>MSDAAESPDLKNRHSDLASGLSGPLIFLIVFACVVVLGLGCWLVYHFFLRQQQQQVQGGDLNPDPAGVAAELELVSSSEERSFADVAMGSRASPDCPICLEQFGQSETVFVLPTCQHVFHRACVAGWVVQRRRTGPLTCPLCRQGLEIAAPAAT</sequence>
<evidence type="ECO:0000259" key="6">
    <source>
        <dbReference type="PROSITE" id="PS50089"/>
    </source>
</evidence>
<feature type="domain" description="RING-type" evidence="6">
    <location>
        <begin position="96"/>
        <end position="143"/>
    </location>
</feature>
<dbReference type="PANTHER" id="PTHR45798:SF97">
    <property type="entry name" value="ALCOHOL-SENSITIVE RING FINGER PROTEIN 1"/>
    <property type="match status" value="1"/>
</dbReference>
<keyword evidence="2 4" id="KW-0863">Zinc-finger</keyword>
<dbReference type="GO" id="GO:0008270">
    <property type="term" value="F:zinc ion binding"/>
    <property type="evidence" value="ECO:0007669"/>
    <property type="project" value="UniProtKB-KW"/>
</dbReference>
<keyword evidence="1" id="KW-0479">Metal-binding</keyword>
<dbReference type="PANTHER" id="PTHR45798">
    <property type="entry name" value="RING-H2 FINGER PROTEIN ATL61-RELATED-RELATED"/>
    <property type="match status" value="1"/>
</dbReference>
<dbReference type="Pfam" id="PF13639">
    <property type="entry name" value="zf-RING_2"/>
    <property type="match status" value="1"/>
</dbReference>
<keyword evidence="3" id="KW-0862">Zinc</keyword>
<dbReference type="SUPFAM" id="SSF57850">
    <property type="entry name" value="RING/U-box"/>
    <property type="match status" value="1"/>
</dbReference>
<dbReference type="EMBL" id="OZ034819">
    <property type="protein sequence ID" value="CAL1392889.1"/>
    <property type="molecule type" value="Genomic_DNA"/>
</dbReference>
<dbReference type="InterPro" id="IPR052788">
    <property type="entry name" value="RING-type_E3_ligase_ATL"/>
</dbReference>
<dbReference type="InterPro" id="IPR001841">
    <property type="entry name" value="Znf_RING"/>
</dbReference>
<accession>A0AAV2F4C6</accession>
<dbReference type="Gene3D" id="3.30.40.10">
    <property type="entry name" value="Zinc/RING finger domain, C3HC4 (zinc finger)"/>
    <property type="match status" value="1"/>
</dbReference>
<evidence type="ECO:0000313" key="8">
    <source>
        <dbReference type="Proteomes" id="UP001497516"/>
    </source>
</evidence>
<dbReference type="InterPro" id="IPR013083">
    <property type="entry name" value="Znf_RING/FYVE/PHD"/>
</dbReference>
<keyword evidence="8" id="KW-1185">Reference proteome</keyword>
<keyword evidence="5" id="KW-0472">Membrane</keyword>
<dbReference type="AlphaFoldDB" id="A0AAV2F4C6"/>
<organism evidence="7 8">
    <name type="scientific">Linum trigynum</name>
    <dbReference type="NCBI Taxonomy" id="586398"/>
    <lineage>
        <taxon>Eukaryota</taxon>
        <taxon>Viridiplantae</taxon>
        <taxon>Streptophyta</taxon>
        <taxon>Embryophyta</taxon>
        <taxon>Tracheophyta</taxon>
        <taxon>Spermatophyta</taxon>
        <taxon>Magnoliopsida</taxon>
        <taxon>eudicotyledons</taxon>
        <taxon>Gunneridae</taxon>
        <taxon>Pentapetalae</taxon>
        <taxon>rosids</taxon>
        <taxon>fabids</taxon>
        <taxon>Malpighiales</taxon>
        <taxon>Linaceae</taxon>
        <taxon>Linum</taxon>
    </lineage>
</organism>
<evidence type="ECO:0000256" key="4">
    <source>
        <dbReference type="PROSITE-ProRule" id="PRU00175"/>
    </source>
</evidence>
<reference evidence="7 8" key="1">
    <citation type="submission" date="2024-04" db="EMBL/GenBank/DDBJ databases">
        <authorList>
            <person name="Fracassetti M."/>
        </authorList>
    </citation>
    <scope>NUCLEOTIDE SEQUENCE [LARGE SCALE GENOMIC DNA]</scope>
</reference>
<dbReference type="PROSITE" id="PS50089">
    <property type="entry name" value="ZF_RING_2"/>
    <property type="match status" value="1"/>
</dbReference>
<evidence type="ECO:0000313" key="7">
    <source>
        <dbReference type="EMBL" id="CAL1392889.1"/>
    </source>
</evidence>
<feature type="transmembrane region" description="Helical" evidence="5">
    <location>
        <begin position="25"/>
        <end position="45"/>
    </location>
</feature>
<evidence type="ECO:0000256" key="1">
    <source>
        <dbReference type="ARBA" id="ARBA00022723"/>
    </source>
</evidence>
<keyword evidence="5" id="KW-1133">Transmembrane helix</keyword>
<keyword evidence="5" id="KW-0812">Transmembrane</keyword>
<dbReference type="SMART" id="SM00184">
    <property type="entry name" value="RING"/>
    <property type="match status" value="1"/>
</dbReference>
<name>A0AAV2F4C6_9ROSI</name>
<dbReference type="Proteomes" id="UP001497516">
    <property type="component" value="Chromosome 6"/>
</dbReference>